<keyword evidence="2" id="KW-1185">Reference proteome</keyword>
<dbReference type="PATRIC" id="fig|927668.3.peg.2569"/>
<evidence type="ECO:0000313" key="2">
    <source>
        <dbReference type="Proteomes" id="UP000011201"/>
    </source>
</evidence>
<gene>
    <name evidence="1" type="ORF">Pse7429DRAFT_2098</name>
</gene>
<reference evidence="1 2" key="1">
    <citation type="journal article" date="2013" name="Proc. Natl. Acad. Sci. U.S.A.">
        <title>Improving the coverage of the cyanobacterial phylum using diversity-driven genome sequencing.</title>
        <authorList>
            <person name="Shih P.M."/>
            <person name="Wu D."/>
            <person name="Latifi A."/>
            <person name="Axen S.D."/>
            <person name="Fewer D.P."/>
            <person name="Talla E."/>
            <person name="Calteau A."/>
            <person name="Cai F."/>
            <person name="Tandeau de Marsac N."/>
            <person name="Rippka R."/>
            <person name="Herdman M."/>
            <person name="Sivonen K."/>
            <person name="Coursin T."/>
            <person name="Laurent T."/>
            <person name="Goodwin L."/>
            <person name="Nolan M."/>
            <person name="Davenport K.W."/>
            <person name="Han C.S."/>
            <person name="Rubin E.M."/>
            <person name="Eisen J.A."/>
            <person name="Woyke T."/>
            <person name="Gugger M."/>
            <person name="Kerfeld C.A."/>
        </authorList>
    </citation>
    <scope>NUCLEOTIDE SEQUENCE [LARGE SCALE GENOMIC DNA]</scope>
    <source>
        <strain evidence="1 2">PCC 7429</strain>
    </source>
</reference>
<protein>
    <submittedName>
        <fullName evidence="1">Uncharacterized protein</fullName>
    </submittedName>
</protein>
<name>L8N0L4_9CYAN</name>
<dbReference type="AlphaFoldDB" id="L8N0L4"/>
<dbReference type="Proteomes" id="UP000011201">
    <property type="component" value="Unassembled WGS sequence"/>
</dbReference>
<proteinExistence type="predicted"/>
<dbReference type="EMBL" id="ALWB01000084">
    <property type="protein sequence ID" value="ELS32624.1"/>
    <property type="molecule type" value="Genomic_DNA"/>
</dbReference>
<dbReference type="Pfam" id="PF26132">
    <property type="entry name" value="UPF0367"/>
    <property type="match status" value="1"/>
</dbReference>
<evidence type="ECO:0000313" key="1">
    <source>
        <dbReference type="EMBL" id="ELS32624.1"/>
    </source>
</evidence>
<dbReference type="InterPro" id="IPR020885">
    <property type="entry name" value="UPF0367"/>
</dbReference>
<accession>L8N0L4</accession>
<comment type="caution">
    <text evidence="1">The sequence shown here is derived from an EMBL/GenBank/DDBJ whole genome shotgun (WGS) entry which is preliminary data.</text>
</comment>
<organism evidence="1 2">
    <name type="scientific">Pseudanabaena biceps PCC 7429</name>
    <dbReference type="NCBI Taxonomy" id="927668"/>
    <lineage>
        <taxon>Bacteria</taxon>
        <taxon>Bacillati</taxon>
        <taxon>Cyanobacteriota</taxon>
        <taxon>Cyanophyceae</taxon>
        <taxon>Pseudanabaenales</taxon>
        <taxon>Pseudanabaenaceae</taxon>
        <taxon>Pseudanabaena</taxon>
    </lineage>
</organism>
<sequence length="87" mass="9395">MLMYTVEITLKNNPIALSVQRKEQEHADALYRVIANAIADGNTKILELTCEKQEGKKISVLTSEISAVQVSEKSGASANMGAGFIRG</sequence>
<dbReference type="NCBIfam" id="NF010236">
    <property type="entry name" value="PRK13683.1"/>
    <property type="match status" value="1"/>
</dbReference>